<sequence>MQTTASHTAQTERNSRFKAICRNIETTEHEIHVHSRKLDRLKKKLMMEEKKNAINLLKSMRVESERGTEIPFSKPRKRGLTSKFMYEEGLKSEDLADEYLMPLHLRYPETGYDFEIRDIEDIKDFDKDSKYYEQMHELIHSPRNTIPELIEEKRRKREEEERRRREELEAHIKQERKQKLKSKLKASSKLIMLSSMSFKKSAAKLVASQPTDNVESVEIEEDVFEKTRKELFGIKDKIDPPQEKVEKKKPEKKTNNLLQLLGIPTSDSSSNLSVTAESQSNLSPHPAPSQGQPAKGNNTSRRSLVSFSTLVDAKRATPSMSARKQ</sequence>
<evidence type="ECO:0000256" key="2">
    <source>
        <dbReference type="SAM" id="MobiDB-lite"/>
    </source>
</evidence>
<dbReference type="VEuPathDB" id="AmoebaDB:NF0063930"/>
<name>A0A6A5BTH4_NAEFO</name>
<dbReference type="RefSeq" id="XP_044562247.1">
    <property type="nucleotide sequence ID" value="XM_044706840.1"/>
</dbReference>
<comment type="caution">
    <text evidence="3">The sequence shown here is derived from an EMBL/GenBank/DDBJ whole genome shotgun (WGS) entry which is preliminary data.</text>
</comment>
<dbReference type="VEuPathDB" id="AmoebaDB:FDP41_003526"/>
<gene>
    <name evidence="3" type="ORF">FDP41_003526</name>
</gene>
<accession>A0A6A5BTH4</accession>
<feature type="coiled-coil region" evidence="1">
    <location>
        <begin position="24"/>
        <end position="51"/>
    </location>
</feature>
<organism evidence="3 4">
    <name type="scientific">Naegleria fowleri</name>
    <name type="common">Brain eating amoeba</name>
    <dbReference type="NCBI Taxonomy" id="5763"/>
    <lineage>
        <taxon>Eukaryota</taxon>
        <taxon>Discoba</taxon>
        <taxon>Heterolobosea</taxon>
        <taxon>Tetramitia</taxon>
        <taxon>Eutetramitia</taxon>
        <taxon>Vahlkampfiidae</taxon>
        <taxon>Naegleria</taxon>
    </lineage>
</organism>
<proteinExistence type="predicted"/>
<dbReference type="AlphaFoldDB" id="A0A6A5BTH4"/>
<reference evidence="3 4" key="1">
    <citation type="journal article" date="2019" name="Sci. Rep.">
        <title>Nanopore sequencing improves the draft genome of the human pathogenic amoeba Naegleria fowleri.</title>
        <authorList>
            <person name="Liechti N."/>
            <person name="Schurch N."/>
            <person name="Bruggmann R."/>
            <person name="Wittwer M."/>
        </authorList>
    </citation>
    <scope>NUCLEOTIDE SEQUENCE [LARGE SCALE GENOMIC DNA]</scope>
    <source>
        <strain evidence="3 4">ATCC 30894</strain>
    </source>
</reference>
<dbReference type="GeneID" id="68110744"/>
<dbReference type="Proteomes" id="UP000444721">
    <property type="component" value="Unassembled WGS sequence"/>
</dbReference>
<keyword evidence="4" id="KW-1185">Reference proteome</keyword>
<evidence type="ECO:0000313" key="3">
    <source>
        <dbReference type="EMBL" id="KAF0977534.1"/>
    </source>
</evidence>
<dbReference type="VEuPathDB" id="AmoebaDB:NfTy_070770"/>
<keyword evidence="1" id="KW-0175">Coiled coil</keyword>
<evidence type="ECO:0000256" key="1">
    <source>
        <dbReference type="SAM" id="Coils"/>
    </source>
</evidence>
<feature type="compositionally biased region" description="Basic and acidic residues" evidence="2">
    <location>
        <begin position="234"/>
        <end position="254"/>
    </location>
</feature>
<feature type="coiled-coil region" evidence="1">
    <location>
        <begin position="149"/>
        <end position="185"/>
    </location>
</feature>
<dbReference type="OMA" id="YEQMHEL"/>
<feature type="region of interest" description="Disordered" evidence="2">
    <location>
        <begin position="234"/>
        <end position="325"/>
    </location>
</feature>
<feature type="compositionally biased region" description="Polar residues" evidence="2">
    <location>
        <begin position="265"/>
        <end position="309"/>
    </location>
</feature>
<evidence type="ECO:0000313" key="4">
    <source>
        <dbReference type="Proteomes" id="UP000444721"/>
    </source>
</evidence>
<dbReference type="EMBL" id="VFQX01000034">
    <property type="protein sequence ID" value="KAF0977534.1"/>
    <property type="molecule type" value="Genomic_DNA"/>
</dbReference>
<dbReference type="OrthoDB" id="10559688at2759"/>
<protein>
    <submittedName>
        <fullName evidence="3">Uncharacterized protein</fullName>
    </submittedName>
</protein>